<evidence type="ECO:0000259" key="2">
    <source>
        <dbReference type="Pfam" id="PF14905"/>
    </source>
</evidence>
<dbReference type="EMBL" id="SNYV01000001">
    <property type="protein sequence ID" value="TDQ82895.1"/>
    <property type="molecule type" value="Genomic_DNA"/>
</dbReference>
<reference evidence="3 4" key="1">
    <citation type="submission" date="2019-03" db="EMBL/GenBank/DDBJ databases">
        <title>Genomic Encyclopedia of Archaeal and Bacterial Type Strains, Phase II (KMG-II): from individual species to whole genera.</title>
        <authorList>
            <person name="Goeker M."/>
        </authorList>
    </citation>
    <scope>NUCLEOTIDE SEQUENCE [LARGE SCALE GENOMIC DNA]</scope>
    <source>
        <strain evidence="3 4">DSM 28353</strain>
    </source>
</reference>
<feature type="chain" id="PRO_5020301169" evidence="1">
    <location>
        <begin position="24"/>
        <end position="931"/>
    </location>
</feature>
<dbReference type="GO" id="GO:0004180">
    <property type="term" value="F:carboxypeptidase activity"/>
    <property type="evidence" value="ECO:0007669"/>
    <property type="project" value="UniProtKB-KW"/>
</dbReference>
<keyword evidence="3" id="KW-0121">Carboxypeptidase</keyword>
<dbReference type="SUPFAM" id="SSF56935">
    <property type="entry name" value="Porins"/>
    <property type="match status" value="1"/>
</dbReference>
<evidence type="ECO:0000256" key="1">
    <source>
        <dbReference type="SAM" id="SignalP"/>
    </source>
</evidence>
<protein>
    <submittedName>
        <fullName evidence="3">Carboxypeptidase family protein</fullName>
    </submittedName>
</protein>
<gene>
    <name evidence="3" type="ORF">CLV99_0117</name>
</gene>
<comment type="caution">
    <text evidence="3">The sequence shown here is derived from an EMBL/GenBank/DDBJ whole genome shotgun (WGS) entry which is preliminary data.</text>
</comment>
<name>A0A4R6WP80_9SPHI</name>
<dbReference type="Pfam" id="PF13620">
    <property type="entry name" value="CarboxypepD_reg"/>
    <property type="match status" value="1"/>
</dbReference>
<dbReference type="InterPro" id="IPR041700">
    <property type="entry name" value="OMP_b-brl_3"/>
</dbReference>
<keyword evidence="1" id="KW-0732">Signal</keyword>
<keyword evidence="3" id="KW-0378">Hydrolase</keyword>
<dbReference type="SUPFAM" id="SSF49478">
    <property type="entry name" value="Cna protein B-type domain"/>
    <property type="match status" value="1"/>
</dbReference>
<dbReference type="Pfam" id="PF14905">
    <property type="entry name" value="OMP_b-brl_3"/>
    <property type="match status" value="1"/>
</dbReference>
<organism evidence="3 4">
    <name type="scientific">Sphingobacterium yanglingense</name>
    <dbReference type="NCBI Taxonomy" id="1437280"/>
    <lineage>
        <taxon>Bacteria</taxon>
        <taxon>Pseudomonadati</taxon>
        <taxon>Bacteroidota</taxon>
        <taxon>Sphingobacteriia</taxon>
        <taxon>Sphingobacteriales</taxon>
        <taxon>Sphingobacteriaceae</taxon>
        <taxon>Sphingobacterium</taxon>
    </lineage>
</organism>
<feature type="domain" description="Outer membrane protein beta-barrel" evidence="2">
    <location>
        <begin position="461"/>
        <end position="922"/>
    </location>
</feature>
<evidence type="ECO:0000313" key="4">
    <source>
        <dbReference type="Proteomes" id="UP000295292"/>
    </source>
</evidence>
<dbReference type="Proteomes" id="UP000295292">
    <property type="component" value="Unassembled WGS sequence"/>
</dbReference>
<proteinExistence type="predicted"/>
<sequence>MNPNLVLLLFVCLLFMSFFSVSAQTKVSGQVVDGADNRKLEKASIALLNAKDSILVRFTWAKENGGFSLANLDTGSYKLLVSYPQYADFVQDLLLDATGKELGVIKLSKVALLIEEVEVMGRMPVVIKGDTIEYDAGSFKVEKGAKVEDLLKVLPGITMDASGRITAQGKEVKKVLLDGEEFFGDDPTLITKNIRSDMVSKVQVYEKKSDLAMRTGIDDGERTQTIDIKLKEDKKKGMFGQVLGGMGTDKYYAGKAMANRFKGTQKIAAYGIIANDGLVGLGFEDGQKYGVNGSANVTVMDGGGIMITSDGGFDGSDSWSGNYRGAGVPKALNMGFSFSDKSKNDKHKLNVNYKRNQMDVQNLNRYEAQESYPENTTLDNATTTTNNQDKSHQVNMRYDFNIDSLSSGTVRLGYSRKNLDNKEEKETDRRNLANELINEMTNRSNTISTNENLSLDFLLTRKFKKDKRSMTLNANVRSNQTDGNTNYYSKAEYHSTGIKTEIDQFKRDEVGAKVFTTSLNYTEPLSKNLTATLGYSFQKNNATNLNQSFDKDPATGDYTLLDLQVLNNFRVNSSKNTANTGLNFKNDLWTINVSNRLDFEDVSRTYNNLNTQLQRSQTSVNPMFYAGYKLSKSKNISFRYYGRTVQPDLTQIEPLKQNANQLVNYLDNPDLSTGFSNSYSLDFNSYRPLKDRSLYLYGGANQSINSINSKVRYYSETGKRDISFVNIDKQNWSAHMGGGYRMPLFRKIGVNINTGLSANFNNTYNYLSTGQEEPELNNTERFSFGPSLGVSRYRANKMDFSVDLRPGIQVLNSSLQSELNSTTFTLSSSSNLTYYFPKDFKIAVEIDQSYQGATETLKAFSTFNMTGYVSKKFLKDKSMEAQFFVNDILNKNNGINRYQNGYSFVQTSNDVLKRYGMFKLIYNFTTMKGGN</sequence>
<keyword evidence="3" id="KW-0645">Protease</keyword>
<feature type="signal peptide" evidence="1">
    <location>
        <begin position="1"/>
        <end position="23"/>
    </location>
</feature>
<keyword evidence="4" id="KW-1185">Reference proteome</keyword>
<evidence type="ECO:0000313" key="3">
    <source>
        <dbReference type="EMBL" id="TDQ82895.1"/>
    </source>
</evidence>
<dbReference type="RefSeq" id="WP_133582544.1">
    <property type="nucleotide sequence ID" value="NZ_SNYV01000001.1"/>
</dbReference>
<accession>A0A4R6WP80</accession>
<dbReference type="AlphaFoldDB" id="A0A4R6WP80"/>
<dbReference type="OrthoDB" id="1086219at2"/>